<name>A0A7S2M6I8_9STRA</name>
<keyword evidence="2" id="KW-0812">Transmembrane</keyword>
<feature type="transmembrane region" description="Helical" evidence="2">
    <location>
        <begin position="78"/>
        <end position="98"/>
    </location>
</feature>
<feature type="region of interest" description="Disordered" evidence="1">
    <location>
        <begin position="180"/>
        <end position="521"/>
    </location>
</feature>
<dbReference type="AlphaFoldDB" id="A0A7S2M6I8"/>
<feature type="compositionally biased region" description="Polar residues" evidence="1">
    <location>
        <begin position="453"/>
        <end position="464"/>
    </location>
</feature>
<feature type="transmembrane region" description="Helical" evidence="2">
    <location>
        <begin position="150"/>
        <end position="171"/>
    </location>
</feature>
<proteinExistence type="predicted"/>
<feature type="compositionally biased region" description="Basic and acidic residues" evidence="1">
    <location>
        <begin position="496"/>
        <end position="511"/>
    </location>
</feature>
<feature type="transmembrane region" description="Helical" evidence="2">
    <location>
        <begin position="110"/>
        <end position="130"/>
    </location>
</feature>
<feature type="compositionally biased region" description="Low complexity" evidence="1">
    <location>
        <begin position="180"/>
        <end position="208"/>
    </location>
</feature>
<feature type="compositionally biased region" description="Basic and acidic residues" evidence="1">
    <location>
        <begin position="425"/>
        <end position="447"/>
    </location>
</feature>
<dbReference type="EMBL" id="HBGZ01029047">
    <property type="protein sequence ID" value="CAD9626148.1"/>
    <property type="molecule type" value="Transcribed_RNA"/>
</dbReference>
<keyword evidence="2" id="KW-0472">Membrane</keyword>
<reference evidence="3" key="1">
    <citation type="submission" date="2021-01" db="EMBL/GenBank/DDBJ databases">
        <authorList>
            <person name="Corre E."/>
            <person name="Pelletier E."/>
            <person name="Niang G."/>
            <person name="Scheremetjew M."/>
            <person name="Finn R."/>
            <person name="Kale V."/>
            <person name="Holt S."/>
            <person name="Cochrane G."/>
            <person name="Meng A."/>
            <person name="Brown T."/>
            <person name="Cohen L."/>
        </authorList>
    </citation>
    <scope>NUCLEOTIDE SEQUENCE</scope>
    <source>
        <strain evidence="3">SM1012Den-03</strain>
    </source>
</reference>
<accession>A0A7S2M6I8</accession>
<organism evidence="3">
    <name type="scientific">Skeletonema marinoi</name>
    <dbReference type="NCBI Taxonomy" id="267567"/>
    <lineage>
        <taxon>Eukaryota</taxon>
        <taxon>Sar</taxon>
        <taxon>Stramenopiles</taxon>
        <taxon>Ochrophyta</taxon>
        <taxon>Bacillariophyta</taxon>
        <taxon>Coscinodiscophyceae</taxon>
        <taxon>Thalassiosirophycidae</taxon>
        <taxon>Thalassiosirales</taxon>
        <taxon>Skeletonemataceae</taxon>
        <taxon>Skeletonema</taxon>
        <taxon>Skeletonema marinoi-dohrnii complex</taxon>
    </lineage>
</organism>
<feature type="compositionally biased region" description="Basic and acidic residues" evidence="1">
    <location>
        <begin position="311"/>
        <end position="323"/>
    </location>
</feature>
<feature type="compositionally biased region" description="Basic and acidic residues" evidence="1">
    <location>
        <begin position="285"/>
        <end position="296"/>
    </location>
</feature>
<keyword evidence="2" id="KW-1133">Transmembrane helix</keyword>
<gene>
    <name evidence="3" type="ORF">SMAR0320_LOCUS20642</name>
</gene>
<protein>
    <submittedName>
        <fullName evidence="3">Uncharacterized protein</fullName>
    </submittedName>
</protein>
<feature type="compositionally biased region" description="Basic and acidic residues" evidence="1">
    <location>
        <begin position="388"/>
        <end position="414"/>
    </location>
</feature>
<evidence type="ECO:0000313" key="3">
    <source>
        <dbReference type="EMBL" id="CAD9626148.1"/>
    </source>
</evidence>
<evidence type="ECO:0000256" key="1">
    <source>
        <dbReference type="SAM" id="MobiDB-lite"/>
    </source>
</evidence>
<sequence length="521" mass="58649">MSNTCALLVRILTFLLLLYALALSFMTLGSCHFLAALTPTDESHGVGLTSFELESGECLPHSTFIKRNYNGMEMVAKVGGFVAPSLGALVIIFTLLECCRGNEWFCGGKCLPVLLLFGSIVCQGLTFFLFQSDLFCSKSETIDTCLMGEAAYRSVQATIFYFVCFILYLCGGTPRPLGNPMSMMKPQQQPLQQPPQGGGNNANNTTNSDKSKKKKTTSGDLTKEDYERRRKEKKIKGRGVSGRSKQQIYQDIGDGKKPSSSSKRKKSQSHSGRSGRRSSSSALVLRDRSKERKFDDYVDTEPDGMDWSAYDPKERNEYYDRKRQSPSSQPRRGGEDNRDRDYAYYDEEEQHYLGNGDEYSDYSRGGDEGDGGRSLYSDRSGYLGTVYDDSRYSRENSRGSRHDSYRSGRSSRDQYDDDDGYVDDDYTKDGDTYGEPYDHDQDSRRGGDGYNDSYYSKRSYNDSASRYAEVKPGSRGTNNDGYDEASYNDASYVDSRYGEGGDYHDGRRRDDDDYYDGPPLT</sequence>
<feature type="compositionally biased region" description="Basic and acidic residues" evidence="1">
    <location>
        <begin position="332"/>
        <end position="343"/>
    </location>
</feature>
<feature type="compositionally biased region" description="Basic residues" evidence="1">
    <location>
        <begin position="262"/>
        <end position="276"/>
    </location>
</feature>
<feature type="compositionally biased region" description="Acidic residues" evidence="1">
    <location>
        <begin position="415"/>
        <end position="424"/>
    </location>
</feature>
<evidence type="ECO:0000256" key="2">
    <source>
        <dbReference type="SAM" id="Phobius"/>
    </source>
</evidence>